<name>A0ACC2F277_DALPE</name>
<keyword evidence="2" id="KW-1185">Reference proteome</keyword>
<dbReference type="Proteomes" id="UP001157502">
    <property type="component" value="Chromosome 36"/>
</dbReference>
<dbReference type="EMBL" id="CM055763">
    <property type="protein sequence ID" value="KAJ7985491.1"/>
    <property type="molecule type" value="Genomic_DNA"/>
</dbReference>
<evidence type="ECO:0000313" key="2">
    <source>
        <dbReference type="Proteomes" id="UP001157502"/>
    </source>
</evidence>
<sequence length="304" mass="33517">MPLHHGHIMENLTPGSVVDGVSVAAGNDWHGSELDIGLDGKDASDFRWVYHHREHTFILQSTKTLDRESVAVYDLKAVLPGCLVGEVGVRINVLDANDNMPRFINTKDWIEVTEWTLVGSELARVSATDADAGRNGRIAYYASPKCPHVHIVPQTGQVMLVSSFGGVTNLTVRIYAKDNGDVALISAPPVTLHLDVRVPAIRKVRKPRAVPEEMFYSVTVSEDLKVGDVIFTVPDQRFEKKLFEVISEADSPVQIERDSGRLYLAHTLKSPAEVTIKIQNLRGQSWDKVTGDSGNNTVPTCSQR</sequence>
<gene>
    <name evidence="1" type="ORF">DPEC_G00352580</name>
</gene>
<evidence type="ECO:0000313" key="1">
    <source>
        <dbReference type="EMBL" id="KAJ7985491.1"/>
    </source>
</evidence>
<proteinExistence type="predicted"/>
<reference evidence="1" key="1">
    <citation type="submission" date="2021-05" db="EMBL/GenBank/DDBJ databases">
        <authorList>
            <person name="Pan Q."/>
            <person name="Jouanno E."/>
            <person name="Zahm M."/>
            <person name="Klopp C."/>
            <person name="Cabau C."/>
            <person name="Louis A."/>
            <person name="Berthelot C."/>
            <person name="Parey E."/>
            <person name="Roest Crollius H."/>
            <person name="Montfort J."/>
            <person name="Robinson-Rechavi M."/>
            <person name="Bouchez O."/>
            <person name="Lampietro C."/>
            <person name="Lopez Roques C."/>
            <person name="Donnadieu C."/>
            <person name="Postlethwait J."/>
            <person name="Bobe J."/>
            <person name="Dillon D."/>
            <person name="Chandos A."/>
            <person name="von Hippel F."/>
            <person name="Guiguen Y."/>
        </authorList>
    </citation>
    <scope>NUCLEOTIDE SEQUENCE</scope>
    <source>
        <strain evidence="1">YG-Jan2019</strain>
    </source>
</reference>
<organism evidence="1 2">
    <name type="scientific">Dallia pectoralis</name>
    <name type="common">Alaska blackfish</name>
    <dbReference type="NCBI Taxonomy" id="75939"/>
    <lineage>
        <taxon>Eukaryota</taxon>
        <taxon>Metazoa</taxon>
        <taxon>Chordata</taxon>
        <taxon>Craniata</taxon>
        <taxon>Vertebrata</taxon>
        <taxon>Euteleostomi</taxon>
        <taxon>Actinopterygii</taxon>
        <taxon>Neopterygii</taxon>
        <taxon>Teleostei</taxon>
        <taxon>Protacanthopterygii</taxon>
        <taxon>Esociformes</taxon>
        <taxon>Umbridae</taxon>
        <taxon>Dallia</taxon>
    </lineage>
</organism>
<protein>
    <submittedName>
        <fullName evidence="1">Uncharacterized protein</fullName>
    </submittedName>
</protein>
<accession>A0ACC2F277</accession>
<comment type="caution">
    <text evidence="1">The sequence shown here is derived from an EMBL/GenBank/DDBJ whole genome shotgun (WGS) entry which is preliminary data.</text>
</comment>